<evidence type="ECO:0000259" key="7">
    <source>
        <dbReference type="Pfam" id="PF00327"/>
    </source>
</evidence>
<feature type="region of interest" description="Disordered" evidence="6">
    <location>
        <begin position="1"/>
        <end position="20"/>
    </location>
</feature>
<keyword evidence="4 5" id="KW-0687">Ribonucleoprotein</keyword>
<sequence length="60" mass="6746">MAKKTIKVTQTGSPIRRDPSQRKTLIGLGLNKMHRTVELEDTPSIRGMVQKVHHLVQVAD</sequence>
<dbReference type="NCBIfam" id="TIGR01308">
    <property type="entry name" value="rpmD_bact"/>
    <property type="match status" value="1"/>
</dbReference>
<reference evidence="8 9" key="1">
    <citation type="submission" date="2018-09" db="EMBL/GenBank/DDBJ databases">
        <authorList>
            <person name="Zhu H."/>
        </authorList>
    </citation>
    <scope>NUCLEOTIDE SEQUENCE [LARGE SCALE GENOMIC DNA]</scope>
    <source>
        <strain evidence="8 9">K2R01-6</strain>
    </source>
</reference>
<protein>
    <recommendedName>
        <fullName evidence="5">Large ribosomal subunit protein uL30</fullName>
    </recommendedName>
</protein>
<dbReference type="GO" id="GO:0022625">
    <property type="term" value="C:cytosolic large ribosomal subunit"/>
    <property type="evidence" value="ECO:0007669"/>
    <property type="project" value="TreeGrafter"/>
</dbReference>
<evidence type="ECO:0000313" key="9">
    <source>
        <dbReference type="Proteomes" id="UP000286100"/>
    </source>
</evidence>
<dbReference type="Pfam" id="PF00327">
    <property type="entry name" value="Ribosomal_L30"/>
    <property type="match status" value="1"/>
</dbReference>
<dbReference type="GO" id="GO:0003735">
    <property type="term" value="F:structural constituent of ribosome"/>
    <property type="evidence" value="ECO:0007669"/>
    <property type="project" value="InterPro"/>
</dbReference>
<dbReference type="PANTHER" id="PTHR15892:SF2">
    <property type="entry name" value="LARGE RIBOSOMAL SUBUNIT PROTEIN UL30M"/>
    <property type="match status" value="1"/>
</dbReference>
<dbReference type="OrthoDB" id="9812790at2"/>
<proteinExistence type="inferred from homology"/>
<dbReference type="InterPro" id="IPR036919">
    <property type="entry name" value="Ribo_uL30_ferredoxin-like_sf"/>
</dbReference>
<organism evidence="8 9">
    <name type="scientific">Sphingomonas cavernae</name>
    <dbReference type="NCBI Taxonomy" id="2320861"/>
    <lineage>
        <taxon>Bacteria</taxon>
        <taxon>Pseudomonadati</taxon>
        <taxon>Pseudomonadota</taxon>
        <taxon>Alphaproteobacteria</taxon>
        <taxon>Sphingomonadales</taxon>
        <taxon>Sphingomonadaceae</taxon>
        <taxon>Sphingomonas</taxon>
    </lineage>
</organism>
<dbReference type="HAMAP" id="MF_01371_B">
    <property type="entry name" value="Ribosomal_uL30_B"/>
    <property type="match status" value="1"/>
</dbReference>
<evidence type="ECO:0000256" key="3">
    <source>
        <dbReference type="ARBA" id="ARBA00022980"/>
    </source>
</evidence>
<dbReference type="PANTHER" id="PTHR15892">
    <property type="entry name" value="MITOCHONDRIAL RIBOSOMAL PROTEIN L30"/>
    <property type="match status" value="1"/>
</dbReference>
<evidence type="ECO:0000256" key="5">
    <source>
        <dbReference type="HAMAP-Rule" id="MF_01371"/>
    </source>
</evidence>
<keyword evidence="9" id="KW-1185">Reference proteome</keyword>
<comment type="subunit">
    <text evidence="2 5">Part of the 50S ribosomal subunit.</text>
</comment>
<gene>
    <name evidence="5" type="primary">rpmD</name>
    <name evidence="8" type="ORF">D3876_19580</name>
</gene>
<dbReference type="GO" id="GO:0006412">
    <property type="term" value="P:translation"/>
    <property type="evidence" value="ECO:0007669"/>
    <property type="project" value="UniProtKB-UniRule"/>
</dbReference>
<dbReference type="RefSeq" id="WP_119765364.1">
    <property type="nucleotide sequence ID" value="NZ_QYUM01000004.1"/>
</dbReference>
<accession>A0A418W7Q6</accession>
<evidence type="ECO:0000313" key="8">
    <source>
        <dbReference type="EMBL" id="RJF86033.1"/>
    </source>
</evidence>
<dbReference type="Gene3D" id="3.30.1390.20">
    <property type="entry name" value="Ribosomal protein L30, ferredoxin-like fold domain"/>
    <property type="match status" value="1"/>
</dbReference>
<dbReference type="EMBL" id="QYUM01000004">
    <property type="protein sequence ID" value="RJF86033.1"/>
    <property type="molecule type" value="Genomic_DNA"/>
</dbReference>
<evidence type="ECO:0000256" key="6">
    <source>
        <dbReference type="SAM" id="MobiDB-lite"/>
    </source>
</evidence>
<keyword evidence="3 5" id="KW-0689">Ribosomal protein</keyword>
<dbReference type="InterPro" id="IPR005996">
    <property type="entry name" value="Ribosomal_uL30_bac-type"/>
</dbReference>
<dbReference type="CDD" id="cd01658">
    <property type="entry name" value="Ribosomal_L30"/>
    <property type="match status" value="1"/>
</dbReference>
<evidence type="ECO:0000256" key="1">
    <source>
        <dbReference type="ARBA" id="ARBA00007594"/>
    </source>
</evidence>
<dbReference type="PIRSF" id="PIRSF002211">
    <property type="entry name" value="Ribosomal_L30_bac-type"/>
    <property type="match status" value="1"/>
</dbReference>
<evidence type="ECO:0000256" key="4">
    <source>
        <dbReference type="ARBA" id="ARBA00023274"/>
    </source>
</evidence>
<dbReference type="AlphaFoldDB" id="A0A418W7Q6"/>
<feature type="domain" description="Large ribosomal subunit protein uL30-like ferredoxin-like fold" evidence="7">
    <location>
        <begin position="6"/>
        <end position="56"/>
    </location>
</feature>
<dbReference type="Proteomes" id="UP000286100">
    <property type="component" value="Unassembled WGS sequence"/>
</dbReference>
<comment type="similarity">
    <text evidence="1 5">Belongs to the universal ribosomal protein uL30 family.</text>
</comment>
<dbReference type="SUPFAM" id="SSF55129">
    <property type="entry name" value="Ribosomal protein L30p/L7e"/>
    <property type="match status" value="1"/>
</dbReference>
<evidence type="ECO:0000256" key="2">
    <source>
        <dbReference type="ARBA" id="ARBA00011838"/>
    </source>
</evidence>
<dbReference type="InterPro" id="IPR016082">
    <property type="entry name" value="Ribosomal_uL30_ferredoxin-like"/>
</dbReference>
<comment type="caution">
    <text evidence="8">The sequence shown here is derived from an EMBL/GenBank/DDBJ whole genome shotgun (WGS) entry which is preliminary data.</text>
</comment>
<name>A0A418W7Q6_9SPHN</name>